<keyword evidence="16" id="KW-1185">Reference proteome</keyword>
<dbReference type="InterPro" id="IPR000531">
    <property type="entry name" value="Beta-barrel_TonB"/>
</dbReference>
<evidence type="ECO:0000313" key="16">
    <source>
        <dbReference type="Proteomes" id="UP000198281"/>
    </source>
</evidence>
<keyword evidence="7" id="KW-0406">Ion transport</keyword>
<reference evidence="16" key="1">
    <citation type="submission" date="2017-06" db="EMBL/GenBank/DDBJ databases">
        <authorList>
            <person name="Varghese N."/>
            <person name="Submissions S."/>
        </authorList>
    </citation>
    <scope>NUCLEOTIDE SEQUENCE [LARGE SCALE GENOMIC DNA]</scope>
    <source>
        <strain evidence="16">LNB2</strain>
    </source>
</reference>
<keyword evidence="9 11" id="KW-0472">Membrane</keyword>
<dbReference type="PANTHER" id="PTHR32552:SF81">
    <property type="entry name" value="TONB-DEPENDENT OUTER MEMBRANE RECEPTOR"/>
    <property type="match status" value="1"/>
</dbReference>
<name>A0A239G0J1_9SPHN</name>
<dbReference type="Proteomes" id="UP000198281">
    <property type="component" value="Unassembled WGS sequence"/>
</dbReference>
<dbReference type="InterPro" id="IPR036942">
    <property type="entry name" value="Beta-barrel_TonB_sf"/>
</dbReference>
<dbReference type="PROSITE" id="PS52016">
    <property type="entry name" value="TONB_DEPENDENT_REC_3"/>
    <property type="match status" value="1"/>
</dbReference>
<feature type="chain" id="PRO_5012511957" evidence="13">
    <location>
        <begin position="27"/>
        <end position="845"/>
    </location>
</feature>
<dbReference type="Pfam" id="PF07660">
    <property type="entry name" value="STN"/>
    <property type="match status" value="1"/>
</dbReference>
<comment type="similarity">
    <text evidence="11 12">Belongs to the TonB-dependent receptor family.</text>
</comment>
<dbReference type="GO" id="GO:0009279">
    <property type="term" value="C:cell outer membrane"/>
    <property type="evidence" value="ECO:0007669"/>
    <property type="project" value="UniProtKB-SubCell"/>
</dbReference>
<dbReference type="InterPro" id="IPR011662">
    <property type="entry name" value="Secretin/TonB_short_N"/>
</dbReference>
<dbReference type="SMART" id="SM00965">
    <property type="entry name" value="STN"/>
    <property type="match status" value="1"/>
</dbReference>
<dbReference type="SUPFAM" id="SSF56935">
    <property type="entry name" value="Porins"/>
    <property type="match status" value="1"/>
</dbReference>
<keyword evidence="6" id="KW-0408">Iron</keyword>
<evidence type="ECO:0000256" key="6">
    <source>
        <dbReference type="ARBA" id="ARBA00023004"/>
    </source>
</evidence>
<sequence>MFLSHKTNLMAASAALICSVAGPAYAQAVQIDIAPQPLGSALNQMAIQGRSQILFRPEVVAGRTAPAVRGSMTVDAALDRLLEHSGLQHRQDRNVILVDKPTRISMRADAAPAMAAQAPLASDIAVAEEAPAPSNQLDEIIVTAQKREESLQDTPISIAVLGGDELKARGLTALADFASGAVPSLRVIPQQGRPSTLNITMRGINPGDPSQVSRDQAVGVYLDGVYLGRAQGLGSEMYDLQRMEILRGPQGTLFGRNAVGGAISMVSKRPTGTFSGDITAGVGNFDWRTVKAHLNLPEFAGFSIKLDGVWTKRDGWVENPLADASDWAAVDRRGGRISVLWEPADNLEFLYSFDISRDASTAGYQQSVRLPGAPPFPAIFYDEPKRVKRGRVGVPLEPSLGKVQGHSLNATWDLSDDLTVRSITAYRKIEQAQYTNSGGLLTPYTPNGVFGRVSYADVHQDQFSQEVQLLGNFDNLEFVAGAFYFEEDATDLAFTPFSAMFNSDGTGYRLLPIDFNSPRFPDRGSDINARSTALFGQATYTPGILDERLHLTGGLRWTSDRKKGALTRSRGAVIDIPFKFSSDRLDPAFTVDYNWTDDVNTYVRWGQAYRAGGANSRSLTYRPFDDEEVSTWEIGAKTELFDRRVRFNLAAFHTTYKNRQVDFVNPASPSNLETLNAPGSTTIKGMEFDLTARLAPGLTLTGGYAFTDAEAAVDRNPFTDQLQEGAVLYTPKHSAVLGLDHEMSVLDDATFTTHVDAVYSSSFFTGGADQPKTGSYAMLNARVTLGDLEMRDGGAKLAFSLWGKNLTNARWKLFSFNIAGPGLANLSTAVWNEPRTYGVEAKVNF</sequence>
<evidence type="ECO:0000256" key="9">
    <source>
        <dbReference type="ARBA" id="ARBA00023136"/>
    </source>
</evidence>
<keyword evidence="13" id="KW-0732">Signal</keyword>
<organism evidence="15 16">
    <name type="scientific">Edaphosphingomonas laterariae</name>
    <dbReference type="NCBI Taxonomy" id="861865"/>
    <lineage>
        <taxon>Bacteria</taxon>
        <taxon>Pseudomonadati</taxon>
        <taxon>Pseudomonadota</taxon>
        <taxon>Alphaproteobacteria</taxon>
        <taxon>Sphingomonadales</taxon>
        <taxon>Rhizorhabdaceae</taxon>
        <taxon>Edaphosphingomonas</taxon>
    </lineage>
</organism>
<dbReference type="GO" id="GO:0006826">
    <property type="term" value="P:iron ion transport"/>
    <property type="evidence" value="ECO:0007669"/>
    <property type="project" value="UniProtKB-KW"/>
</dbReference>
<proteinExistence type="inferred from homology"/>
<dbReference type="AlphaFoldDB" id="A0A239G0J1"/>
<evidence type="ECO:0000256" key="8">
    <source>
        <dbReference type="ARBA" id="ARBA00023077"/>
    </source>
</evidence>
<keyword evidence="3 11" id="KW-1134">Transmembrane beta strand</keyword>
<gene>
    <name evidence="15" type="ORF">SAMN06295912_110106</name>
</gene>
<dbReference type="CDD" id="cd01347">
    <property type="entry name" value="ligand_gated_channel"/>
    <property type="match status" value="1"/>
</dbReference>
<evidence type="ECO:0000256" key="10">
    <source>
        <dbReference type="ARBA" id="ARBA00023237"/>
    </source>
</evidence>
<dbReference type="Pfam" id="PF00593">
    <property type="entry name" value="TonB_dep_Rec_b-barrel"/>
    <property type="match status" value="1"/>
</dbReference>
<keyword evidence="4" id="KW-0410">Iron transport</keyword>
<evidence type="ECO:0000313" key="15">
    <source>
        <dbReference type="EMBL" id="SNS62052.1"/>
    </source>
</evidence>
<protein>
    <submittedName>
        <fullName evidence="15">Iron complex outermembrane recepter protein</fullName>
    </submittedName>
</protein>
<evidence type="ECO:0000256" key="13">
    <source>
        <dbReference type="SAM" id="SignalP"/>
    </source>
</evidence>
<keyword evidence="2 11" id="KW-0813">Transport</keyword>
<dbReference type="InterPro" id="IPR012910">
    <property type="entry name" value="Plug_dom"/>
</dbReference>
<evidence type="ECO:0000256" key="12">
    <source>
        <dbReference type="RuleBase" id="RU003357"/>
    </source>
</evidence>
<accession>A0A239G0J1</accession>
<evidence type="ECO:0000256" key="11">
    <source>
        <dbReference type="PROSITE-ProRule" id="PRU01360"/>
    </source>
</evidence>
<keyword evidence="5 11" id="KW-0812">Transmembrane</keyword>
<evidence type="ECO:0000256" key="1">
    <source>
        <dbReference type="ARBA" id="ARBA00004571"/>
    </source>
</evidence>
<evidence type="ECO:0000256" key="5">
    <source>
        <dbReference type="ARBA" id="ARBA00022692"/>
    </source>
</evidence>
<dbReference type="Pfam" id="PF07715">
    <property type="entry name" value="Plug"/>
    <property type="match status" value="1"/>
</dbReference>
<evidence type="ECO:0000256" key="4">
    <source>
        <dbReference type="ARBA" id="ARBA00022496"/>
    </source>
</evidence>
<comment type="subcellular location">
    <subcellularLocation>
        <location evidence="1 11">Cell outer membrane</location>
        <topology evidence="1 11">Multi-pass membrane protein</topology>
    </subcellularLocation>
</comment>
<keyword evidence="8 12" id="KW-0798">TonB box</keyword>
<dbReference type="RefSeq" id="WP_179220805.1">
    <property type="nucleotide sequence ID" value="NZ_FZOS01000010.1"/>
</dbReference>
<evidence type="ECO:0000259" key="14">
    <source>
        <dbReference type="SMART" id="SM00965"/>
    </source>
</evidence>
<evidence type="ECO:0000256" key="2">
    <source>
        <dbReference type="ARBA" id="ARBA00022448"/>
    </source>
</evidence>
<dbReference type="InterPro" id="IPR039426">
    <property type="entry name" value="TonB-dep_rcpt-like"/>
</dbReference>
<keyword evidence="10 11" id="KW-0998">Cell outer membrane</keyword>
<feature type="signal peptide" evidence="13">
    <location>
        <begin position="1"/>
        <end position="26"/>
    </location>
</feature>
<evidence type="ECO:0000256" key="3">
    <source>
        <dbReference type="ARBA" id="ARBA00022452"/>
    </source>
</evidence>
<dbReference type="Gene3D" id="2.40.170.20">
    <property type="entry name" value="TonB-dependent receptor, beta-barrel domain"/>
    <property type="match status" value="1"/>
</dbReference>
<dbReference type="EMBL" id="FZOS01000010">
    <property type="protein sequence ID" value="SNS62052.1"/>
    <property type="molecule type" value="Genomic_DNA"/>
</dbReference>
<evidence type="ECO:0000256" key="7">
    <source>
        <dbReference type="ARBA" id="ARBA00023065"/>
    </source>
</evidence>
<dbReference type="PANTHER" id="PTHR32552">
    <property type="entry name" value="FERRICHROME IRON RECEPTOR-RELATED"/>
    <property type="match status" value="1"/>
</dbReference>
<feature type="domain" description="Secretin/TonB short N-terminal" evidence="14">
    <location>
        <begin position="51"/>
        <end position="101"/>
    </location>
</feature>
<dbReference type="Gene3D" id="3.55.50.30">
    <property type="match status" value="1"/>
</dbReference>